<sequence length="94" mass="10489">MPLDGTSDVSGSIICQIYNSKEIYRLRDRANHAPSTALANYQCVAMTRAEARPIEEELWLTATPRLRSWRVPVIYGAAVTGSPICQRPQELLPC</sequence>
<accession>A0A100VVM0</accession>
<evidence type="ECO:0000313" key="2">
    <source>
        <dbReference type="Proteomes" id="UP000069620"/>
    </source>
</evidence>
<comment type="caution">
    <text evidence="1">The sequence shown here is derived from an EMBL/GenBank/DDBJ whole genome shotgun (WGS) entry which is preliminary data.</text>
</comment>
<name>A0A100VVM0_9MYCO</name>
<organism evidence="1 2">
    <name type="scientific">Mycolicibacterium brisbanense</name>
    <dbReference type="NCBI Taxonomy" id="146020"/>
    <lineage>
        <taxon>Bacteria</taxon>
        <taxon>Bacillati</taxon>
        <taxon>Actinomycetota</taxon>
        <taxon>Actinomycetes</taxon>
        <taxon>Mycobacteriales</taxon>
        <taxon>Mycobacteriaceae</taxon>
        <taxon>Mycolicibacterium</taxon>
    </lineage>
</organism>
<reference evidence="2" key="1">
    <citation type="journal article" date="2016" name="Genome Announc.">
        <title>Draft Genome Sequences of Five Rapidly Growing Mycobacterium Species, M. thermoresistibile, M. fortuitum subsp. acetamidolyticum, M. canariasense, M. brisbanense, and M. novocastrense.</title>
        <authorList>
            <person name="Katahira K."/>
            <person name="Ogura Y."/>
            <person name="Gotoh Y."/>
            <person name="Hayashi T."/>
        </authorList>
    </citation>
    <scope>NUCLEOTIDE SEQUENCE [LARGE SCALE GENOMIC DNA]</scope>
    <source>
        <strain evidence="2">JCM15654</strain>
    </source>
</reference>
<dbReference type="AlphaFoldDB" id="A0A100VVM0"/>
<evidence type="ECO:0000313" key="1">
    <source>
        <dbReference type="EMBL" id="GAS86896.1"/>
    </source>
</evidence>
<proteinExistence type="predicted"/>
<protein>
    <submittedName>
        <fullName evidence="1">Mu-like prophage major head subunit gpT</fullName>
    </submittedName>
</protein>
<dbReference type="Proteomes" id="UP000069620">
    <property type="component" value="Unassembled WGS sequence"/>
</dbReference>
<keyword evidence="2" id="KW-1185">Reference proteome</keyword>
<gene>
    <name evidence="1" type="ORF">RMCB_0992</name>
</gene>
<dbReference type="STRING" id="146020.RMCB_0992"/>
<dbReference type="EMBL" id="BCSX01000011">
    <property type="protein sequence ID" value="GAS86896.1"/>
    <property type="molecule type" value="Genomic_DNA"/>
</dbReference>
<reference evidence="2" key="2">
    <citation type="submission" date="2016-02" db="EMBL/GenBank/DDBJ databases">
        <title>Draft genome sequence of five rapidly growing Mycobacterium species.</title>
        <authorList>
            <person name="Katahira K."/>
            <person name="Gotou Y."/>
            <person name="Iida K."/>
            <person name="Ogura Y."/>
            <person name="Hayashi T."/>
        </authorList>
    </citation>
    <scope>NUCLEOTIDE SEQUENCE [LARGE SCALE GENOMIC DNA]</scope>
    <source>
        <strain evidence="2">JCM15654</strain>
    </source>
</reference>